<name>A0A6A3JJ30_9STRA</name>
<gene>
    <name evidence="2" type="ORF">PR002_g20207</name>
</gene>
<protein>
    <submittedName>
        <fullName evidence="2">Uncharacterized protein</fullName>
    </submittedName>
</protein>
<reference evidence="2 3" key="1">
    <citation type="submission" date="2018-09" db="EMBL/GenBank/DDBJ databases">
        <title>Genomic investigation of the strawberry pathogen Phytophthora fragariae indicates pathogenicity is determined by transcriptional variation in three key races.</title>
        <authorList>
            <person name="Adams T.M."/>
            <person name="Armitage A.D."/>
            <person name="Sobczyk M.K."/>
            <person name="Bates H.J."/>
            <person name="Dunwell J.M."/>
            <person name="Nellist C.F."/>
            <person name="Harrison R.J."/>
        </authorList>
    </citation>
    <scope>NUCLEOTIDE SEQUENCE [LARGE SCALE GENOMIC DNA]</scope>
    <source>
        <strain evidence="2 3">SCRP324</strain>
    </source>
</reference>
<organism evidence="2 3">
    <name type="scientific">Phytophthora rubi</name>
    <dbReference type="NCBI Taxonomy" id="129364"/>
    <lineage>
        <taxon>Eukaryota</taxon>
        <taxon>Sar</taxon>
        <taxon>Stramenopiles</taxon>
        <taxon>Oomycota</taxon>
        <taxon>Peronosporomycetes</taxon>
        <taxon>Peronosporales</taxon>
        <taxon>Peronosporaceae</taxon>
        <taxon>Phytophthora</taxon>
    </lineage>
</organism>
<feature type="chain" id="PRO_5025616267" evidence="1">
    <location>
        <begin position="21"/>
        <end position="59"/>
    </location>
</feature>
<dbReference type="AlphaFoldDB" id="A0A6A3JJ30"/>
<evidence type="ECO:0000256" key="1">
    <source>
        <dbReference type="SAM" id="SignalP"/>
    </source>
</evidence>
<evidence type="ECO:0000313" key="2">
    <source>
        <dbReference type="EMBL" id="KAE8993528.1"/>
    </source>
</evidence>
<accession>A0A6A3JJ30</accession>
<feature type="signal peptide" evidence="1">
    <location>
        <begin position="1"/>
        <end position="20"/>
    </location>
</feature>
<dbReference type="Proteomes" id="UP000435112">
    <property type="component" value="Unassembled WGS sequence"/>
</dbReference>
<dbReference type="EMBL" id="QXFU01001906">
    <property type="protein sequence ID" value="KAE8993528.1"/>
    <property type="molecule type" value="Genomic_DNA"/>
</dbReference>
<evidence type="ECO:0000313" key="3">
    <source>
        <dbReference type="Proteomes" id="UP000435112"/>
    </source>
</evidence>
<proteinExistence type="predicted"/>
<keyword evidence="1" id="KW-0732">Signal</keyword>
<comment type="caution">
    <text evidence="2">The sequence shown here is derived from an EMBL/GenBank/DDBJ whole genome shotgun (WGS) entry which is preliminary data.</text>
</comment>
<sequence length="59" mass="6599">MRRSLFSLMTWICMWSPCPEICPAPKYVSHGYPPILLINNNVYGVSVNGRNQKASRSGG</sequence>